<keyword evidence="4" id="KW-1185">Reference proteome</keyword>
<dbReference type="Proteomes" id="UP000577891">
    <property type="component" value="Unassembled WGS sequence"/>
</dbReference>
<comment type="caution">
    <text evidence="3">The sequence shown here is derived from an EMBL/GenBank/DDBJ whole genome shotgun (WGS) entry which is preliminary data.</text>
</comment>
<dbReference type="AlphaFoldDB" id="A0A7W4P099"/>
<evidence type="ECO:0000313" key="3">
    <source>
        <dbReference type="EMBL" id="MBB2172886.1"/>
    </source>
</evidence>
<dbReference type="Pfam" id="PF10546">
    <property type="entry name" value="P63C"/>
    <property type="match status" value="1"/>
</dbReference>
<sequence>MINEIASWRYLACNFSPEYFMQAHEEWSLQMSESKKPRSVPSRANGAKARSDSLTPEQRSEIAAKAARASAKARSKPIIKATHGRADHPLKIGDLEIPCYVLEDGTRVLTQSGVLNAMSLPDRGGSEGRTRLARFFDGQAFSPYLSKELSDSTNDPIRFQTTSGVIAYGFPAEMLVHLCEAILKARDEGLSGRYSRVVVQADIIMRGLARTGIVALVDEVTGYQRDRPRDALAKIFEAFVSKEIQKWIRRFPPEFYEHLFRLRGIPYSIEQGQKRPGYFGHLTNDLVYKRLAPNILEELNRINTVDPETKRRKTTHHQRLTNDVGINALNSHIGSVVALMAITPDKKYDEFVQLLDKVKPRLNGHDAEDFDT</sequence>
<evidence type="ECO:0000259" key="2">
    <source>
        <dbReference type="Pfam" id="PF10546"/>
    </source>
</evidence>
<accession>A0A7W4P099</accession>
<dbReference type="InterPro" id="IPR018874">
    <property type="entry name" value="Phage_Mx8_p63_C"/>
</dbReference>
<name>A0A7W4P099_9PROT</name>
<evidence type="ECO:0000313" key="4">
    <source>
        <dbReference type="Proteomes" id="UP000577891"/>
    </source>
</evidence>
<organism evidence="3 4">
    <name type="scientific">Gluconacetobacter asukensis</name>
    <dbReference type="NCBI Taxonomy" id="1017181"/>
    <lineage>
        <taxon>Bacteria</taxon>
        <taxon>Pseudomonadati</taxon>
        <taxon>Pseudomonadota</taxon>
        <taxon>Alphaproteobacteria</taxon>
        <taxon>Acetobacterales</taxon>
        <taxon>Acetobacteraceae</taxon>
        <taxon>Gluconacetobacter</taxon>
    </lineage>
</organism>
<proteinExistence type="predicted"/>
<evidence type="ECO:0000256" key="1">
    <source>
        <dbReference type="SAM" id="MobiDB-lite"/>
    </source>
</evidence>
<dbReference type="EMBL" id="JABEQE010000010">
    <property type="protein sequence ID" value="MBB2172886.1"/>
    <property type="molecule type" value="Genomic_DNA"/>
</dbReference>
<protein>
    <recommendedName>
        <fullName evidence="2">Bacteriophage Mx8 p63 C-terminal domain-containing protein</fullName>
    </recommendedName>
</protein>
<gene>
    <name evidence="3" type="ORF">HLH35_12275</name>
</gene>
<dbReference type="RefSeq" id="WP_182979412.1">
    <property type="nucleotide sequence ID" value="NZ_BAABGB010000005.1"/>
</dbReference>
<feature type="region of interest" description="Disordered" evidence="1">
    <location>
        <begin position="32"/>
        <end position="61"/>
    </location>
</feature>
<reference evidence="3 4" key="1">
    <citation type="submission" date="2020-04" db="EMBL/GenBank/DDBJ databases">
        <title>Description of novel Gluconacetobacter.</title>
        <authorList>
            <person name="Sombolestani A."/>
        </authorList>
    </citation>
    <scope>NUCLEOTIDE SEQUENCE [LARGE SCALE GENOMIC DNA]</scope>
    <source>
        <strain evidence="3 4">LMG 27724</strain>
    </source>
</reference>
<feature type="domain" description="Bacteriophage Mx8 p63 C-terminal" evidence="2">
    <location>
        <begin position="235"/>
        <end position="329"/>
    </location>
</feature>